<dbReference type="GO" id="GO:0005789">
    <property type="term" value="C:endoplasmic reticulum membrane"/>
    <property type="evidence" value="ECO:0007669"/>
    <property type="project" value="TreeGrafter"/>
</dbReference>
<dbReference type="GO" id="GO:0005096">
    <property type="term" value="F:GTPase activator activity"/>
    <property type="evidence" value="ECO:0007669"/>
    <property type="project" value="UniProtKB-KW"/>
</dbReference>
<dbReference type="Gene3D" id="1.10.472.80">
    <property type="entry name" value="Ypt/Rab-GAP domain of gyp1p, domain 3"/>
    <property type="match status" value="1"/>
</dbReference>
<gene>
    <name evidence="4" type="ORF">HNAJ_LOCUS7265</name>
</gene>
<evidence type="ECO:0000313" key="6">
    <source>
        <dbReference type="WBParaSite" id="HNAJ_0000726901-mRNA-1"/>
    </source>
</evidence>
<protein>
    <submittedName>
        <fullName evidence="6">Rab-GAP TBC domain-containing protein</fullName>
    </submittedName>
</protein>
<dbReference type="PANTHER" id="PTHR20913">
    <property type="entry name" value="TBC1 DOMAIN FAMILY MEMBER 20/GTPASE"/>
    <property type="match status" value="1"/>
</dbReference>
<dbReference type="Pfam" id="PF23122">
    <property type="entry name" value="C2_ITFG1"/>
    <property type="match status" value="1"/>
</dbReference>
<dbReference type="SUPFAM" id="SSF47923">
    <property type="entry name" value="Ypt/Rab-GAP domain of gyp1p"/>
    <property type="match status" value="2"/>
</dbReference>
<evidence type="ECO:0000256" key="1">
    <source>
        <dbReference type="ARBA" id="ARBA00022468"/>
    </source>
</evidence>
<dbReference type="Gene3D" id="1.10.8.1310">
    <property type="match status" value="1"/>
</dbReference>
<accession>A0A0R3TJK4</accession>
<evidence type="ECO:0000256" key="2">
    <source>
        <dbReference type="SAM" id="Phobius"/>
    </source>
</evidence>
<feature type="domain" description="Rab-GAP TBC" evidence="3">
    <location>
        <begin position="43"/>
        <end position="229"/>
    </location>
</feature>
<evidence type="ECO:0000259" key="3">
    <source>
        <dbReference type="PROSITE" id="PS50086"/>
    </source>
</evidence>
<dbReference type="InterPro" id="IPR000195">
    <property type="entry name" value="Rab-GAP-TBC_dom"/>
</dbReference>
<reference evidence="6" key="1">
    <citation type="submission" date="2017-02" db="UniProtKB">
        <authorList>
            <consortium name="WormBaseParasite"/>
        </authorList>
    </citation>
    <scope>IDENTIFICATION</scope>
</reference>
<dbReference type="GO" id="GO:0006888">
    <property type="term" value="P:endoplasmic reticulum to Golgi vesicle-mediated transport"/>
    <property type="evidence" value="ECO:0007669"/>
    <property type="project" value="TreeGrafter"/>
</dbReference>
<dbReference type="Pfam" id="PF00566">
    <property type="entry name" value="RabGAP-TBC"/>
    <property type="match status" value="1"/>
</dbReference>
<dbReference type="InterPro" id="IPR057089">
    <property type="entry name" value="C2_TIP"/>
</dbReference>
<evidence type="ECO:0000313" key="5">
    <source>
        <dbReference type="Proteomes" id="UP000278807"/>
    </source>
</evidence>
<evidence type="ECO:0000313" key="4">
    <source>
        <dbReference type="EMBL" id="VDO03125.1"/>
    </source>
</evidence>
<sequence length="982" mass="109558">MSSNLYDSLETQLLEKANLISDNIKNGFDIQRLRFWSLSRYGLVNDNVRRKAWPLLSGLKSTDSTNSYDLQKLLEHPQAKQVELDVRRMGSMIPDDVKPEEKETLILETKRLILSILAEYPDLHYYQGFHDICYTCLSVLGPDNAFAVVKQLVPKHFTVFMQKTMDPTSENLQLVFDLLQMTSPKIWNRFQALNFEPFFTLSWFLTWFTHILSNRNDIHRLYDLFVASDPSMLIYLSVSVIICSTEEIDSTSDDFGELHHALTHLPMKHDVEKLIQCALDIYLAIPPSNLFLKAEERRATAAGQNPFPSNSSSAKNFFPLSNRRLVLYGALTVLTLALAWNRKLLESQSKCSSYLSVLQDTMLIYPWLIWAFSFLVYDARGFVPMPIDGPAGSSFTRVAAWAGVDLGAFVDVNSDRRTDAVVLKPSVNKLYALMAPTAKDTNGQFNQVELFSLDSEKKLLSVAVADFNADSKEDYLLVYSGSEYHVEVWLSGTNKTVEVGEFKSQPLVCDANADMVADIYGEDELSKRVIYYGGKSFPTTRQDFTEPSSQLFGNAGFASLGTSMNPSLVLLTSNNNIEVFSDLAVANNIESPKAKNIALPPDVKAGEIGKFVFGDFSQSSHIQLLLLTCPSKDCSKPKIWISSLGSFDGFAPLSYYTSILYYSFLFEDWKPVAVHLTPVGFEEGSWSLASAASKEFSTSFLVGPSLGDFDLDGFPDLAVGLKYSQGSNTIVLPAILRNTARSNGGRVEFQAYLLPGVEVDNALNLKQIAFFDYNEDGILDLFMTHQRSDKTPVTSLYMQKMTKEVYFLKVMLATGLCGSPGRCPNGVLPYGLPGYGYRVSYETQGAEGGRIGSSASFVSTSCCGALQLPFVTFGFGDFATYIENVIVSIPAPSGQTRSHKLTFIVPNAQVVVIPYEYNNPDSWQAKSFLQPLYDIKVIVIAITLLSTCIILLVVIGILQYLEIRADQKERMQESQRFHFDAM</sequence>
<organism evidence="6">
    <name type="scientific">Rodentolepis nana</name>
    <name type="common">Dwarf tapeworm</name>
    <name type="synonym">Hymenolepis nana</name>
    <dbReference type="NCBI Taxonomy" id="102285"/>
    <lineage>
        <taxon>Eukaryota</taxon>
        <taxon>Metazoa</taxon>
        <taxon>Spiralia</taxon>
        <taxon>Lophotrochozoa</taxon>
        <taxon>Platyhelminthes</taxon>
        <taxon>Cestoda</taxon>
        <taxon>Eucestoda</taxon>
        <taxon>Cyclophyllidea</taxon>
        <taxon>Hymenolepididae</taxon>
        <taxon>Rodentolepis</taxon>
    </lineage>
</organism>
<dbReference type="STRING" id="102285.A0A0R3TJK4"/>
<keyword evidence="5" id="KW-1185">Reference proteome</keyword>
<dbReference type="SUPFAM" id="SSF69318">
    <property type="entry name" value="Integrin alpha N-terminal domain"/>
    <property type="match status" value="1"/>
</dbReference>
<dbReference type="InterPro" id="IPR045913">
    <property type="entry name" value="TBC20/Gyp8-like"/>
</dbReference>
<reference evidence="4 5" key="2">
    <citation type="submission" date="2018-11" db="EMBL/GenBank/DDBJ databases">
        <authorList>
            <consortium name="Pathogen Informatics"/>
        </authorList>
    </citation>
    <scope>NUCLEOTIDE SEQUENCE [LARGE SCALE GENOMIC DNA]</scope>
</reference>
<dbReference type="PANTHER" id="PTHR20913:SF7">
    <property type="entry name" value="RE60063P"/>
    <property type="match status" value="1"/>
</dbReference>
<dbReference type="InterPro" id="IPR028994">
    <property type="entry name" value="Integrin_alpha_N"/>
</dbReference>
<dbReference type="PROSITE" id="PS50086">
    <property type="entry name" value="TBC_RABGAP"/>
    <property type="match status" value="1"/>
</dbReference>
<dbReference type="SMART" id="SM00164">
    <property type="entry name" value="TBC"/>
    <property type="match status" value="1"/>
</dbReference>
<name>A0A0R3TJK4_RODNA</name>
<dbReference type="Proteomes" id="UP000278807">
    <property type="component" value="Unassembled WGS sequence"/>
</dbReference>
<dbReference type="OrthoDB" id="206700at2759"/>
<proteinExistence type="predicted"/>
<keyword evidence="2" id="KW-1133">Transmembrane helix</keyword>
<keyword evidence="1" id="KW-0343">GTPase activation</keyword>
<dbReference type="WBParaSite" id="HNAJ_0000726901-mRNA-1">
    <property type="protein sequence ID" value="HNAJ_0000726901-mRNA-1"/>
    <property type="gene ID" value="HNAJ_0000726901"/>
</dbReference>
<keyword evidence="2" id="KW-0812">Transmembrane</keyword>
<dbReference type="EMBL" id="UZAE01012026">
    <property type="protein sequence ID" value="VDO03125.1"/>
    <property type="molecule type" value="Genomic_DNA"/>
</dbReference>
<keyword evidence="2" id="KW-0472">Membrane</keyword>
<feature type="transmembrane region" description="Helical" evidence="2">
    <location>
        <begin position="937"/>
        <end position="961"/>
    </location>
</feature>
<dbReference type="AlphaFoldDB" id="A0A0R3TJK4"/>
<dbReference type="InterPro" id="IPR035969">
    <property type="entry name" value="Rab-GAP_TBC_sf"/>
</dbReference>